<organism evidence="2 3">
    <name type="scientific">Biomphalaria glabrata</name>
    <name type="common">Bloodfluke planorb</name>
    <name type="synonym">Freshwater snail</name>
    <dbReference type="NCBI Taxonomy" id="6526"/>
    <lineage>
        <taxon>Eukaryota</taxon>
        <taxon>Metazoa</taxon>
        <taxon>Spiralia</taxon>
        <taxon>Lophotrochozoa</taxon>
        <taxon>Mollusca</taxon>
        <taxon>Gastropoda</taxon>
        <taxon>Heterobranchia</taxon>
        <taxon>Euthyneura</taxon>
        <taxon>Panpulmonata</taxon>
        <taxon>Hygrophila</taxon>
        <taxon>Lymnaeoidea</taxon>
        <taxon>Planorbidae</taxon>
        <taxon>Biomphalaria</taxon>
    </lineage>
</organism>
<dbReference type="KEGG" id="bgt:106075881"/>
<dbReference type="OrthoDB" id="6158624at2759"/>
<dbReference type="InterPro" id="IPR036179">
    <property type="entry name" value="Ig-like_dom_sf"/>
</dbReference>
<dbReference type="Gene3D" id="2.60.40.10">
    <property type="entry name" value="Immunoglobulins"/>
    <property type="match status" value="1"/>
</dbReference>
<dbReference type="EnsemblMetazoa" id="BGLB028531-RA">
    <property type="protein sequence ID" value="BGLB028531-PA"/>
    <property type="gene ID" value="BGLB028531"/>
</dbReference>
<evidence type="ECO:0000313" key="2">
    <source>
        <dbReference type="EnsemblMetazoa" id="BGLB028531-PA"/>
    </source>
</evidence>
<dbReference type="Pfam" id="PF07686">
    <property type="entry name" value="V-set"/>
    <property type="match status" value="1"/>
</dbReference>
<dbReference type="Proteomes" id="UP000076420">
    <property type="component" value="Unassembled WGS sequence"/>
</dbReference>
<sequence length="188" mass="20440">FMNILYDVSALEVKSSFTYPSDNIKGRSAILNCAWTTSGSEEAGVVNIKKNDTNYFTCTVYRTNSYSCLKGFPTLPDKFTTTANGVGNISTNIGNLECLDEGTYSCQVILFQPTGLVQQGDTVLRIKIPPSSPALIIVQTEIVENSNINVSCTATLGYPNVGQIVWKTYHNGIQFTPSPDDITISSTN</sequence>
<protein>
    <recommendedName>
        <fullName evidence="1">Immunoglobulin V-set domain-containing protein</fullName>
    </recommendedName>
</protein>
<reference evidence="2" key="1">
    <citation type="submission" date="2020-05" db="UniProtKB">
        <authorList>
            <consortium name="EnsemblMetazoa"/>
        </authorList>
    </citation>
    <scope>IDENTIFICATION</scope>
    <source>
        <strain evidence="2">BB02</strain>
    </source>
</reference>
<dbReference type="InterPro" id="IPR013106">
    <property type="entry name" value="Ig_V-set"/>
</dbReference>
<accession>A0A2C9L9L4</accession>
<feature type="domain" description="Immunoglobulin V-set" evidence="1">
    <location>
        <begin position="25"/>
        <end position="125"/>
    </location>
</feature>
<dbReference type="VEuPathDB" id="VectorBase:BGLB028531"/>
<dbReference type="VEuPathDB" id="VectorBase:BGLAX_038162"/>
<evidence type="ECO:0000313" key="3">
    <source>
        <dbReference type="Proteomes" id="UP000076420"/>
    </source>
</evidence>
<proteinExistence type="predicted"/>
<gene>
    <name evidence="2" type="primary">106075881</name>
</gene>
<dbReference type="InterPro" id="IPR013783">
    <property type="entry name" value="Ig-like_fold"/>
</dbReference>
<dbReference type="SUPFAM" id="SSF48726">
    <property type="entry name" value="Immunoglobulin"/>
    <property type="match status" value="2"/>
</dbReference>
<name>A0A2C9L9L4_BIOGL</name>
<evidence type="ECO:0000259" key="1">
    <source>
        <dbReference type="Pfam" id="PF07686"/>
    </source>
</evidence>
<dbReference type="AlphaFoldDB" id="A0A2C9L9L4"/>